<evidence type="ECO:0000256" key="1">
    <source>
        <dbReference type="ARBA" id="ARBA00012266"/>
    </source>
</evidence>
<name>A0AAT9J3M1_9GAMM</name>
<reference evidence="6" key="1">
    <citation type="submission" date="2024-06" db="EMBL/GenBank/DDBJ databases">
        <authorList>
            <person name="Manzano-Marin A."/>
            <person name="Manzano-Marin A."/>
            <person name="Alejandro Manzano Marin A."/>
        </authorList>
    </citation>
    <scope>NUCLEOTIDE SEQUENCE</scope>
    <source>
        <strain evidence="6">Ancorni-2928</strain>
        <plasmid evidence="6">pTrp</plasmid>
    </source>
</reference>
<dbReference type="PANTHER" id="PTHR43418">
    <property type="entry name" value="MULTIFUNCTIONAL TRYPTOPHAN BIOSYNTHESIS PROTEIN-RELATED"/>
    <property type="match status" value="1"/>
</dbReference>
<dbReference type="EC" id="4.1.3.27" evidence="1"/>
<proteinExistence type="predicted"/>
<dbReference type="PRINTS" id="PR00096">
    <property type="entry name" value="GATASE"/>
</dbReference>
<keyword evidence="6" id="KW-0614">Plasmid</keyword>
<geneLocation type="plasmid" evidence="6">
    <name>pTrp</name>
</geneLocation>
<keyword evidence="3 6" id="KW-0456">Lyase</keyword>
<dbReference type="InterPro" id="IPR029062">
    <property type="entry name" value="Class_I_gatase-like"/>
</dbReference>
<dbReference type="PROSITE" id="PS51273">
    <property type="entry name" value="GATASE_TYPE_1"/>
    <property type="match status" value="1"/>
</dbReference>
<dbReference type="GO" id="GO:0004049">
    <property type="term" value="F:anthranilate synthase activity"/>
    <property type="evidence" value="ECO:0007669"/>
    <property type="project" value="UniProtKB-EC"/>
</dbReference>
<dbReference type="PRINTS" id="PR00099">
    <property type="entry name" value="CPSGATASE"/>
</dbReference>
<dbReference type="FunFam" id="3.40.50.880:FF:000003">
    <property type="entry name" value="Anthranilate synthase component II"/>
    <property type="match status" value="1"/>
</dbReference>
<dbReference type="GO" id="GO:0000162">
    <property type="term" value="P:L-tryptophan biosynthetic process"/>
    <property type="evidence" value="ECO:0007669"/>
    <property type="project" value="TreeGrafter"/>
</dbReference>
<comment type="catalytic activity">
    <reaction evidence="4">
        <text>chorismate + L-glutamine = anthranilate + pyruvate + L-glutamate + H(+)</text>
        <dbReference type="Rhea" id="RHEA:21732"/>
        <dbReference type="ChEBI" id="CHEBI:15361"/>
        <dbReference type="ChEBI" id="CHEBI:15378"/>
        <dbReference type="ChEBI" id="CHEBI:16567"/>
        <dbReference type="ChEBI" id="CHEBI:29748"/>
        <dbReference type="ChEBI" id="CHEBI:29985"/>
        <dbReference type="ChEBI" id="CHEBI:58359"/>
        <dbReference type="EC" id="4.1.3.27"/>
    </reaction>
</comment>
<organism evidence="6">
    <name type="scientific">Buchnera aphidicola</name>
    <name type="common">Anoecia corni</name>
    <dbReference type="NCBI Taxonomy" id="2994477"/>
    <lineage>
        <taxon>Bacteria</taxon>
        <taxon>Pseudomonadati</taxon>
        <taxon>Pseudomonadota</taxon>
        <taxon>Gammaproteobacteria</taxon>
        <taxon>Enterobacterales</taxon>
        <taxon>Erwiniaceae</taxon>
        <taxon>Buchnera</taxon>
    </lineage>
</organism>
<dbReference type="PANTHER" id="PTHR43418:SF2">
    <property type="entry name" value="BIFUNCTIONAL PROTEIN TRPGD"/>
    <property type="match status" value="1"/>
</dbReference>
<sequence>MANILLLDNIDSFTYNLVDQLRVYKHNVLIIRNNINLNIIINILNTMKDPIIFLSPGPGSPEKAGCMLALIEYSIGKFPIVGICLGHQAIVKVYGGKINYLGKVVHGKKSFIKHDNFAMFYNLPNPLSIARYHSLFCEKVSSNFTINAFYKNLIMGIRDDKLQIYGFQFHPESILTLFGDKLLNNTLKWIIKNNCKK</sequence>
<dbReference type="GO" id="GO:0005829">
    <property type="term" value="C:cytosol"/>
    <property type="evidence" value="ECO:0007669"/>
    <property type="project" value="TreeGrafter"/>
</dbReference>
<dbReference type="NCBIfam" id="TIGR00566">
    <property type="entry name" value="trpG_papA"/>
    <property type="match status" value="1"/>
</dbReference>
<evidence type="ECO:0000256" key="3">
    <source>
        <dbReference type="ARBA" id="ARBA00023239"/>
    </source>
</evidence>
<accession>A0AAT9J3M1</accession>
<evidence type="ECO:0000256" key="2">
    <source>
        <dbReference type="ARBA" id="ARBA00022962"/>
    </source>
</evidence>
<dbReference type="InterPro" id="IPR006221">
    <property type="entry name" value="TrpG/PapA_dom"/>
</dbReference>
<dbReference type="RefSeq" id="WP_367681218.1">
    <property type="nucleotide sequence ID" value="NZ_OZ075154.1"/>
</dbReference>
<dbReference type="PRINTS" id="PR00097">
    <property type="entry name" value="ANTSNTHASEII"/>
</dbReference>
<protein>
    <recommendedName>
        <fullName evidence="1">anthranilate synthase</fullName>
        <ecNumber evidence="1">4.1.3.27</ecNumber>
    </recommendedName>
</protein>
<dbReference type="GO" id="GO:0002047">
    <property type="term" value="P:phenazine biosynthetic process"/>
    <property type="evidence" value="ECO:0007669"/>
    <property type="project" value="TreeGrafter"/>
</dbReference>
<dbReference type="SUPFAM" id="SSF52317">
    <property type="entry name" value="Class I glutamine amidotransferase-like"/>
    <property type="match status" value="1"/>
</dbReference>
<evidence type="ECO:0000313" key="6">
    <source>
        <dbReference type="EMBL" id="CAL5099311.1"/>
    </source>
</evidence>
<evidence type="ECO:0000259" key="5">
    <source>
        <dbReference type="Pfam" id="PF00117"/>
    </source>
</evidence>
<dbReference type="Pfam" id="PF00117">
    <property type="entry name" value="GATase"/>
    <property type="match status" value="1"/>
</dbReference>
<dbReference type="InterPro" id="IPR017926">
    <property type="entry name" value="GATASE"/>
</dbReference>
<gene>
    <name evidence="6" type="primary">trpG</name>
    <name evidence="6" type="ORF">BUANCORI2928_480</name>
</gene>
<dbReference type="EMBL" id="OZ075154">
    <property type="protein sequence ID" value="CAL5099311.1"/>
    <property type="molecule type" value="Genomic_DNA"/>
</dbReference>
<evidence type="ECO:0000256" key="4">
    <source>
        <dbReference type="ARBA" id="ARBA00047683"/>
    </source>
</evidence>
<feature type="domain" description="Glutamine amidotransferase" evidence="5">
    <location>
        <begin position="5"/>
        <end position="187"/>
    </location>
</feature>
<dbReference type="InterPro" id="IPR050472">
    <property type="entry name" value="Anth_synth/Amidotransfase"/>
</dbReference>
<dbReference type="GO" id="GO:0004048">
    <property type="term" value="F:anthranilate phosphoribosyltransferase activity"/>
    <property type="evidence" value="ECO:0007669"/>
    <property type="project" value="TreeGrafter"/>
</dbReference>
<dbReference type="Gene3D" id="3.40.50.880">
    <property type="match status" value="1"/>
</dbReference>
<dbReference type="CDD" id="cd01743">
    <property type="entry name" value="GATase1_Anthranilate_Synthase"/>
    <property type="match status" value="1"/>
</dbReference>
<keyword evidence="2" id="KW-0315">Glutamine amidotransferase</keyword>
<dbReference type="AlphaFoldDB" id="A0AAT9J3M1"/>